<keyword evidence="2" id="KW-1133">Transmembrane helix</keyword>
<reference evidence="4" key="1">
    <citation type="journal article" date="2019" name="Int. J. Syst. Evol. Microbiol.">
        <title>The Global Catalogue of Microorganisms (GCM) 10K type strain sequencing project: providing services to taxonomists for standard genome sequencing and annotation.</title>
        <authorList>
            <consortium name="The Broad Institute Genomics Platform"/>
            <consortium name="The Broad Institute Genome Sequencing Center for Infectious Disease"/>
            <person name="Wu L."/>
            <person name="Ma J."/>
        </authorList>
    </citation>
    <scope>NUCLEOTIDE SEQUENCE [LARGE SCALE GENOMIC DNA]</scope>
    <source>
        <strain evidence="4">JCM 19125</strain>
    </source>
</reference>
<name>A0ABP9F6X1_9ACTN</name>
<evidence type="ECO:0000313" key="4">
    <source>
        <dbReference type="Proteomes" id="UP001501521"/>
    </source>
</evidence>
<feature type="transmembrane region" description="Helical" evidence="2">
    <location>
        <begin position="6"/>
        <end position="27"/>
    </location>
</feature>
<dbReference type="PANTHER" id="PTHR12993">
    <property type="entry name" value="N-ACETYLGLUCOSAMINYL-PHOSPHATIDYLINOSITOL DE-N-ACETYLASE-RELATED"/>
    <property type="match status" value="1"/>
</dbReference>
<accession>A0ABP9F6X1</accession>
<dbReference type="SUPFAM" id="SSF102588">
    <property type="entry name" value="LmbE-like"/>
    <property type="match status" value="1"/>
</dbReference>
<evidence type="ECO:0000313" key="3">
    <source>
        <dbReference type="EMBL" id="GAA4894167.1"/>
    </source>
</evidence>
<dbReference type="RefSeq" id="WP_345579671.1">
    <property type="nucleotide sequence ID" value="NZ_BAABLV010000016.1"/>
</dbReference>
<dbReference type="InterPro" id="IPR003737">
    <property type="entry name" value="GlcNAc_PI_deacetylase-related"/>
</dbReference>
<comment type="caution">
    <text evidence="3">The sequence shown here is derived from an EMBL/GenBank/DDBJ whole genome shotgun (WGS) entry which is preliminary data.</text>
</comment>
<keyword evidence="1" id="KW-0862">Zinc</keyword>
<dbReference type="EMBL" id="BAABLV010000016">
    <property type="protein sequence ID" value="GAA4894167.1"/>
    <property type="molecule type" value="Genomic_DNA"/>
</dbReference>
<organism evidence="3 4">
    <name type="scientific">Tessaracoccus lubricantis</name>
    <dbReference type="NCBI Taxonomy" id="545543"/>
    <lineage>
        <taxon>Bacteria</taxon>
        <taxon>Bacillati</taxon>
        <taxon>Actinomycetota</taxon>
        <taxon>Actinomycetes</taxon>
        <taxon>Propionibacteriales</taxon>
        <taxon>Propionibacteriaceae</taxon>
        <taxon>Tessaracoccus</taxon>
    </lineage>
</organism>
<gene>
    <name evidence="3" type="ORF">GCM10025789_09210</name>
</gene>
<evidence type="ECO:0000256" key="2">
    <source>
        <dbReference type="SAM" id="Phobius"/>
    </source>
</evidence>
<dbReference type="InterPro" id="IPR024078">
    <property type="entry name" value="LmbE-like_dom_sf"/>
</dbReference>
<proteinExistence type="predicted"/>
<dbReference type="Proteomes" id="UP001501521">
    <property type="component" value="Unassembled WGS sequence"/>
</dbReference>
<feature type="transmembrane region" description="Helical" evidence="2">
    <location>
        <begin position="63"/>
        <end position="88"/>
    </location>
</feature>
<protein>
    <submittedName>
        <fullName evidence="3">PIG-L family deacetylase</fullName>
    </submittedName>
</protein>
<feature type="transmembrane region" description="Helical" evidence="2">
    <location>
        <begin position="39"/>
        <end position="57"/>
    </location>
</feature>
<sequence length="301" mass="31735">MNISAHLLVAVALVATAFIVVLAEATLRRRVRGFRTLQLFVIVSGLILVPANVVSALDAGRTAAQLACLVAGVAAFVAQFGLAALSWLPVDRVQRPRRILAVGAHPDDLELAAGGTLARLADAGHEVHALIMSDGAVGGDPTARPGEAYAGAAFLRLTDCEVLGLPDTELASHDCTMVQAIEAKIVSLNPDLIFTHSSNDQHQDHEAVHWATMRAGRRHPAILCYESPSVTRAFSPQVFVDIADYVDAKASAVAAHHDQADKPYMNAQSLAGTATFRGAQGKLPMAEGFEAVRINGFAGVL</sequence>
<keyword evidence="2" id="KW-0812">Transmembrane</keyword>
<evidence type="ECO:0000256" key="1">
    <source>
        <dbReference type="ARBA" id="ARBA00022833"/>
    </source>
</evidence>
<keyword evidence="2" id="KW-0472">Membrane</keyword>
<dbReference type="PANTHER" id="PTHR12993:SF11">
    <property type="entry name" value="N-ACETYLGLUCOSAMINYL-PHOSPHATIDYLINOSITOL DE-N-ACETYLASE"/>
    <property type="match status" value="1"/>
</dbReference>
<dbReference type="Gene3D" id="3.40.50.10320">
    <property type="entry name" value="LmbE-like"/>
    <property type="match status" value="1"/>
</dbReference>
<keyword evidence="4" id="KW-1185">Reference proteome</keyword>
<dbReference type="Pfam" id="PF02585">
    <property type="entry name" value="PIG-L"/>
    <property type="match status" value="1"/>
</dbReference>